<name>A0A3N4KB55_9PEZI</name>
<keyword evidence="4 5" id="KW-0472">Membrane</keyword>
<evidence type="ECO:0000256" key="1">
    <source>
        <dbReference type="ARBA" id="ARBA00004141"/>
    </source>
</evidence>
<dbReference type="PANTHER" id="PTHR37451:SF1">
    <property type="entry name" value="MARVEL DOMAIN-CONTAINING PROTEIN"/>
    <property type="match status" value="1"/>
</dbReference>
<organism evidence="7 8">
    <name type="scientific">Morchella conica CCBAS932</name>
    <dbReference type="NCBI Taxonomy" id="1392247"/>
    <lineage>
        <taxon>Eukaryota</taxon>
        <taxon>Fungi</taxon>
        <taxon>Dikarya</taxon>
        <taxon>Ascomycota</taxon>
        <taxon>Pezizomycotina</taxon>
        <taxon>Pezizomycetes</taxon>
        <taxon>Pezizales</taxon>
        <taxon>Morchellaceae</taxon>
        <taxon>Morchella</taxon>
    </lineage>
</organism>
<evidence type="ECO:0000313" key="8">
    <source>
        <dbReference type="Proteomes" id="UP000277580"/>
    </source>
</evidence>
<dbReference type="PANTHER" id="PTHR37451">
    <property type="entry name" value="MARVEL DOMAIN"/>
    <property type="match status" value="1"/>
</dbReference>
<dbReference type="STRING" id="1392247.A0A3N4KB55"/>
<dbReference type="InterPro" id="IPR008253">
    <property type="entry name" value="Marvel"/>
</dbReference>
<feature type="transmembrane region" description="Helical" evidence="5">
    <location>
        <begin position="74"/>
        <end position="95"/>
    </location>
</feature>
<feature type="transmembrane region" description="Helical" evidence="5">
    <location>
        <begin position="46"/>
        <end position="67"/>
    </location>
</feature>
<evidence type="ECO:0000313" key="7">
    <source>
        <dbReference type="EMBL" id="RPB07744.1"/>
    </source>
</evidence>
<dbReference type="AlphaFoldDB" id="A0A3N4KB55"/>
<evidence type="ECO:0000256" key="3">
    <source>
        <dbReference type="ARBA" id="ARBA00022989"/>
    </source>
</evidence>
<dbReference type="EMBL" id="ML119176">
    <property type="protein sequence ID" value="RPB07744.1"/>
    <property type="molecule type" value="Genomic_DNA"/>
</dbReference>
<protein>
    <recommendedName>
        <fullName evidence="6">MARVEL domain-containing protein</fullName>
    </recommendedName>
</protein>
<evidence type="ECO:0000256" key="5">
    <source>
        <dbReference type="SAM" id="Phobius"/>
    </source>
</evidence>
<proteinExistence type="predicted"/>
<keyword evidence="3 5" id="KW-1133">Transmembrane helix</keyword>
<evidence type="ECO:0000259" key="6">
    <source>
        <dbReference type="Pfam" id="PF01284"/>
    </source>
</evidence>
<dbReference type="Proteomes" id="UP000277580">
    <property type="component" value="Unassembled WGS sequence"/>
</dbReference>
<dbReference type="InParanoid" id="A0A3N4KB55"/>
<dbReference type="OrthoDB" id="2117453at2759"/>
<keyword evidence="8" id="KW-1185">Reference proteome</keyword>
<accession>A0A3N4KB55</accession>
<dbReference type="Pfam" id="PF01284">
    <property type="entry name" value="MARVEL"/>
    <property type="match status" value="1"/>
</dbReference>
<feature type="domain" description="MARVEL" evidence="6">
    <location>
        <begin position="11"/>
        <end position="143"/>
    </location>
</feature>
<feature type="transmembrane region" description="Helical" evidence="5">
    <location>
        <begin position="125"/>
        <end position="148"/>
    </location>
</feature>
<dbReference type="GO" id="GO:0016020">
    <property type="term" value="C:membrane"/>
    <property type="evidence" value="ECO:0007669"/>
    <property type="project" value="UniProtKB-SubCell"/>
</dbReference>
<sequence>MMKDTRWPEIPLLALRGVQLLLGLLCLSMAGNLIDTYSARSFWEFNIVLVCGLFSMLYAAINFGLFYINLLLPLAIVITDAFLVVLWLVAVAGLGDFESRNGIFDENCSAYASSRLRNTCNVIKAAWVFAFFSFLVFCATTALASYVLHKNRKDLRGAKYNSGMDPNGNEMENGQAVAQVQDRLSQ</sequence>
<evidence type="ECO:0000256" key="4">
    <source>
        <dbReference type="ARBA" id="ARBA00023136"/>
    </source>
</evidence>
<gene>
    <name evidence="7" type="ORF">P167DRAFT_393238</name>
</gene>
<evidence type="ECO:0000256" key="2">
    <source>
        <dbReference type="ARBA" id="ARBA00022692"/>
    </source>
</evidence>
<reference evidence="7 8" key="1">
    <citation type="journal article" date="2018" name="Nat. Ecol. Evol.">
        <title>Pezizomycetes genomes reveal the molecular basis of ectomycorrhizal truffle lifestyle.</title>
        <authorList>
            <person name="Murat C."/>
            <person name="Payen T."/>
            <person name="Noel B."/>
            <person name="Kuo A."/>
            <person name="Morin E."/>
            <person name="Chen J."/>
            <person name="Kohler A."/>
            <person name="Krizsan K."/>
            <person name="Balestrini R."/>
            <person name="Da Silva C."/>
            <person name="Montanini B."/>
            <person name="Hainaut M."/>
            <person name="Levati E."/>
            <person name="Barry K.W."/>
            <person name="Belfiori B."/>
            <person name="Cichocki N."/>
            <person name="Clum A."/>
            <person name="Dockter R.B."/>
            <person name="Fauchery L."/>
            <person name="Guy J."/>
            <person name="Iotti M."/>
            <person name="Le Tacon F."/>
            <person name="Lindquist E.A."/>
            <person name="Lipzen A."/>
            <person name="Malagnac F."/>
            <person name="Mello A."/>
            <person name="Molinier V."/>
            <person name="Miyauchi S."/>
            <person name="Poulain J."/>
            <person name="Riccioni C."/>
            <person name="Rubini A."/>
            <person name="Sitrit Y."/>
            <person name="Splivallo R."/>
            <person name="Traeger S."/>
            <person name="Wang M."/>
            <person name="Zifcakova L."/>
            <person name="Wipf D."/>
            <person name="Zambonelli A."/>
            <person name="Paolocci F."/>
            <person name="Nowrousian M."/>
            <person name="Ottonello S."/>
            <person name="Baldrian P."/>
            <person name="Spatafora J.W."/>
            <person name="Henrissat B."/>
            <person name="Nagy L.G."/>
            <person name="Aury J.M."/>
            <person name="Wincker P."/>
            <person name="Grigoriev I.V."/>
            <person name="Bonfante P."/>
            <person name="Martin F.M."/>
        </authorList>
    </citation>
    <scope>NUCLEOTIDE SEQUENCE [LARGE SCALE GENOMIC DNA]</scope>
    <source>
        <strain evidence="7 8">CCBAS932</strain>
    </source>
</reference>
<comment type="subcellular location">
    <subcellularLocation>
        <location evidence="1">Membrane</location>
        <topology evidence="1">Multi-pass membrane protein</topology>
    </subcellularLocation>
</comment>
<keyword evidence="2 5" id="KW-0812">Transmembrane</keyword>